<sequence length="522" mass="55084">MQASPDRRLTAGVRSDRSAPSRGAVVVRRGIAAVVVAVLTLFAGVSAHADELDDRRAAVEREQQQKATERKQIEAALEDTDSELAQAALDLNTIEARLPAARLELAEAEAEVERTEREAEQLAQRLQDAQDQETQITAEIEKSADEVAGARSDLAEMARQAFRGQGGVTSLGIVSGAQNADDFVDEYAAVASAARSTSRSLDELSEAQSLARNRSERLRAIRETIADLKDEADQNVIAAQKAKDAAAARKAEIEDLIVQQQAKKATIEERKKATLADLEETKAAQEAVTIELKAVIADQLARDERLRKEREAAEAKRKAEAAAEAKRQAELQAKRDAEAKKNSSSGSSSGGSSSGGSSSGGSSSGGSSSGGSSSGGSSSGGSSSGSSSPYAFLRYPISNPYVTSSFGNRFHPVYHEWRLHGGTDFRAACGSPVKASASGTVLYTRYIAGGGNQMVVDHGFHSGTSVMTGYKHLSRYLVSPGQRVSAGQTIALSGNTGGASTGCHLHFEVFLNGDRVNPMSVL</sequence>
<dbReference type="Pfam" id="PF01551">
    <property type="entry name" value="Peptidase_M23"/>
    <property type="match status" value="1"/>
</dbReference>
<dbReference type="InterPro" id="IPR011055">
    <property type="entry name" value="Dup_hybrid_motif"/>
</dbReference>
<feature type="compositionally biased region" description="Basic and acidic residues" evidence="2">
    <location>
        <begin position="311"/>
        <end position="341"/>
    </location>
</feature>
<feature type="domain" description="M23ase beta-sheet core" evidence="3">
    <location>
        <begin position="419"/>
        <end position="518"/>
    </location>
</feature>
<dbReference type="RefSeq" id="WP_286218193.1">
    <property type="nucleotide sequence ID" value="NZ_AP027729.1"/>
</dbReference>
<evidence type="ECO:0000259" key="3">
    <source>
        <dbReference type="Pfam" id="PF01551"/>
    </source>
</evidence>
<dbReference type="Gene3D" id="2.70.70.10">
    <property type="entry name" value="Glucose Permease (Domain IIA)"/>
    <property type="match status" value="1"/>
</dbReference>
<reference evidence="5" key="1">
    <citation type="journal article" date="2019" name="Int. J. Syst. Evol. Microbiol.">
        <title>The Global Catalogue of Microorganisms (GCM) 10K type strain sequencing project: providing services to taxonomists for standard genome sequencing and annotation.</title>
        <authorList>
            <consortium name="The Broad Institute Genomics Platform"/>
            <consortium name="The Broad Institute Genome Sequencing Center for Infectious Disease"/>
            <person name="Wu L."/>
            <person name="Ma J."/>
        </authorList>
    </citation>
    <scope>NUCLEOTIDE SEQUENCE [LARGE SCALE GENOMIC DNA]</scope>
    <source>
        <strain evidence="5">NBRC 108565</strain>
    </source>
</reference>
<evidence type="ECO:0000313" key="5">
    <source>
        <dbReference type="Proteomes" id="UP001321475"/>
    </source>
</evidence>
<dbReference type="InterPro" id="IPR016047">
    <property type="entry name" value="M23ase_b-sheet_dom"/>
</dbReference>
<feature type="coiled-coil region" evidence="1">
    <location>
        <begin position="211"/>
        <end position="270"/>
    </location>
</feature>
<gene>
    <name evidence="4" type="ORF">GCM10025865_01720</name>
</gene>
<dbReference type="CDD" id="cd12797">
    <property type="entry name" value="M23_peptidase"/>
    <property type="match status" value="1"/>
</dbReference>
<feature type="compositionally biased region" description="Gly residues" evidence="2">
    <location>
        <begin position="348"/>
        <end position="383"/>
    </location>
</feature>
<dbReference type="Gene3D" id="6.10.250.3150">
    <property type="match status" value="1"/>
</dbReference>
<keyword evidence="5" id="KW-1185">Reference proteome</keyword>
<accession>A0ABN6X7U3</accession>
<feature type="region of interest" description="Disordered" evidence="2">
    <location>
        <begin position="311"/>
        <end position="385"/>
    </location>
</feature>
<proteinExistence type="predicted"/>
<organism evidence="4 5">
    <name type="scientific">Paraoerskovia sediminicola</name>
    <dbReference type="NCBI Taxonomy" id="1138587"/>
    <lineage>
        <taxon>Bacteria</taxon>
        <taxon>Bacillati</taxon>
        <taxon>Actinomycetota</taxon>
        <taxon>Actinomycetes</taxon>
        <taxon>Micrococcales</taxon>
        <taxon>Cellulomonadaceae</taxon>
        <taxon>Paraoerskovia</taxon>
    </lineage>
</organism>
<dbReference type="SUPFAM" id="SSF51261">
    <property type="entry name" value="Duplicated hybrid motif"/>
    <property type="match status" value="1"/>
</dbReference>
<dbReference type="InterPro" id="IPR050570">
    <property type="entry name" value="Cell_wall_metabolism_enzyme"/>
</dbReference>
<feature type="coiled-coil region" evidence="1">
    <location>
        <begin position="49"/>
        <end position="160"/>
    </location>
</feature>
<evidence type="ECO:0000256" key="1">
    <source>
        <dbReference type="SAM" id="Coils"/>
    </source>
</evidence>
<dbReference type="Proteomes" id="UP001321475">
    <property type="component" value="Chromosome"/>
</dbReference>
<dbReference type="EMBL" id="AP027729">
    <property type="protein sequence ID" value="BDZ40873.1"/>
    <property type="molecule type" value="Genomic_DNA"/>
</dbReference>
<dbReference type="PANTHER" id="PTHR21666:SF270">
    <property type="entry name" value="MUREIN HYDROLASE ACTIVATOR ENVC"/>
    <property type="match status" value="1"/>
</dbReference>
<name>A0ABN6X7U3_9CELL</name>
<protein>
    <submittedName>
        <fullName evidence="4">Metalloendopeptidase</fullName>
    </submittedName>
</protein>
<evidence type="ECO:0000313" key="4">
    <source>
        <dbReference type="EMBL" id="BDZ40873.1"/>
    </source>
</evidence>
<evidence type="ECO:0000256" key="2">
    <source>
        <dbReference type="SAM" id="MobiDB-lite"/>
    </source>
</evidence>
<dbReference type="PANTHER" id="PTHR21666">
    <property type="entry name" value="PEPTIDASE-RELATED"/>
    <property type="match status" value="1"/>
</dbReference>
<keyword evidence="1" id="KW-0175">Coiled coil</keyword>